<organism evidence="2 3">
    <name type="scientific">Trametes coccinea (strain BRFM310)</name>
    <name type="common">Pycnoporus coccineus</name>
    <dbReference type="NCBI Taxonomy" id="1353009"/>
    <lineage>
        <taxon>Eukaryota</taxon>
        <taxon>Fungi</taxon>
        <taxon>Dikarya</taxon>
        <taxon>Basidiomycota</taxon>
        <taxon>Agaricomycotina</taxon>
        <taxon>Agaricomycetes</taxon>
        <taxon>Polyporales</taxon>
        <taxon>Polyporaceae</taxon>
        <taxon>Trametes</taxon>
    </lineage>
</organism>
<protein>
    <submittedName>
        <fullName evidence="2">Uncharacterized protein</fullName>
    </submittedName>
</protein>
<dbReference type="EMBL" id="KZ084086">
    <property type="protein sequence ID" value="OSD08751.1"/>
    <property type="molecule type" value="Genomic_DNA"/>
</dbReference>
<reference evidence="2 3" key="1">
    <citation type="journal article" date="2015" name="Biotechnol. Biofuels">
        <title>Enhanced degradation of softwood versus hardwood by the white-rot fungus Pycnoporus coccineus.</title>
        <authorList>
            <person name="Couturier M."/>
            <person name="Navarro D."/>
            <person name="Chevret D."/>
            <person name="Henrissat B."/>
            <person name="Piumi F."/>
            <person name="Ruiz-Duenas F.J."/>
            <person name="Martinez A.T."/>
            <person name="Grigoriev I.V."/>
            <person name="Riley R."/>
            <person name="Lipzen A."/>
            <person name="Berrin J.G."/>
            <person name="Master E.R."/>
            <person name="Rosso M.N."/>
        </authorList>
    </citation>
    <scope>NUCLEOTIDE SEQUENCE [LARGE SCALE GENOMIC DNA]</scope>
    <source>
        <strain evidence="2 3">BRFM310</strain>
    </source>
</reference>
<evidence type="ECO:0000313" key="3">
    <source>
        <dbReference type="Proteomes" id="UP000193067"/>
    </source>
</evidence>
<feature type="compositionally biased region" description="Basic and acidic residues" evidence="1">
    <location>
        <begin position="1"/>
        <end position="10"/>
    </location>
</feature>
<accession>A0A1Y2J8E4</accession>
<feature type="compositionally biased region" description="Low complexity" evidence="1">
    <location>
        <begin position="106"/>
        <end position="119"/>
    </location>
</feature>
<feature type="compositionally biased region" description="Low complexity" evidence="1">
    <location>
        <begin position="39"/>
        <end position="52"/>
    </location>
</feature>
<evidence type="ECO:0000256" key="1">
    <source>
        <dbReference type="SAM" id="MobiDB-lite"/>
    </source>
</evidence>
<evidence type="ECO:0000313" key="2">
    <source>
        <dbReference type="EMBL" id="OSD08751.1"/>
    </source>
</evidence>
<sequence length="119" mass="12444">MRERTNERRLPPACRHHAQGKTFDVPHRAAALSPARTGSALSDSLLSSSAHATPAQMTSLTMSGIQCPPHTTPSPLDSAEPPATPPSAPHTAHRTGPSTRLDSTRRAAAPASPRLACGE</sequence>
<dbReference type="Proteomes" id="UP000193067">
    <property type="component" value="Unassembled WGS sequence"/>
</dbReference>
<proteinExistence type="predicted"/>
<gene>
    <name evidence="2" type="ORF">PYCCODRAFT_1429821</name>
</gene>
<keyword evidence="3" id="KW-1185">Reference proteome</keyword>
<feature type="compositionally biased region" description="Polar residues" evidence="1">
    <location>
        <begin position="55"/>
        <end position="64"/>
    </location>
</feature>
<feature type="region of interest" description="Disordered" evidence="1">
    <location>
        <begin position="1"/>
        <end position="119"/>
    </location>
</feature>
<name>A0A1Y2J8E4_TRAC3</name>
<dbReference type="AlphaFoldDB" id="A0A1Y2J8E4"/>